<dbReference type="AlphaFoldDB" id="A0A1G5WWF0"/>
<gene>
    <name evidence="2" type="ORF">SAMN02927914_01766</name>
</gene>
<dbReference type="InterPro" id="IPR041374">
    <property type="entry name" value="BaeRF_family12"/>
</dbReference>
<dbReference type="Proteomes" id="UP000198588">
    <property type="component" value="Unassembled WGS sequence"/>
</dbReference>
<evidence type="ECO:0000313" key="2">
    <source>
        <dbReference type="EMBL" id="SDA61837.1"/>
    </source>
</evidence>
<dbReference type="OrthoDB" id="9812459at2"/>
<feature type="region of interest" description="Disordered" evidence="1">
    <location>
        <begin position="32"/>
        <end position="62"/>
    </location>
</feature>
<dbReference type="STRING" id="1165689.SAMN02927914_01766"/>
<accession>A0A1G5WWF0</accession>
<name>A0A1G5WWF0_9HYPH</name>
<sequence>MILANGTIIAVTDGEKLRLYRNKSPEPRIDLVELPEPVLHSASTGSGGRHRSSTANPDDSRLREDDFAAAVAAYLNREALTEAFQHVVVIADPRTLGELRKHFQPSLKAKLVGELAKDLAKHPIEAIENTLAAA</sequence>
<dbReference type="Pfam" id="PF18856">
    <property type="entry name" value="baeRF_family12"/>
    <property type="match status" value="1"/>
</dbReference>
<proteinExistence type="predicted"/>
<evidence type="ECO:0000313" key="3">
    <source>
        <dbReference type="Proteomes" id="UP000198588"/>
    </source>
</evidence>
<evidence type="ECO:0000256" key="1">
    <source>
        <dbReference type="SAM" id="MobiDB-lite"/>
    </source>
</evidence>
<reference evidence="2 3" key="1">
    <citation type="submission" date="2016-10" db="EMBL/GenBank/DDBJ databases">
        <authorList>
            <person name="de Groot N.N."/>
        </authorList>
    </citation>
    <scope>NUCLEOTIDE SEQUENCE [LARGE SCALE GENOMIC DNA]</scope>
    <source>
        <strain evidence="2 3">CGMCC 1.12097</strain>
    </source>
</reference>
<dbReference type="RefSeq" id="WP_091576826.1">
    <property type="nucleotide sequence ID" value="NZ_FMXM01000004.1"/>
</dbReference>
<protein>
    <submittedName>
        <fullName evidence="2">Protein required for attachment to host cells</fullName>
    </submittedName>
</protein>
<organism evidence="2 3">
    <name type="scientific">Mesorhizobium qingshengii</name>
    <dbReference type="NCBI Taxonomy" id="1165689"/>
    <lineage>
        <taxon>Bacteria</taxon>
        <taxon>Pseudomonadati</taxon>
        <taxon>Pseudomonadota</taxon>
        <taxon>Alphaproteobacteria</taxon>
        <taxon>Hyphomicrobiales</taxon>
        <taxon>Phyllobacteriaceae</taxon>
        <taxon>Mesorhizobium</taxon>
    </lineage>
</organism>
<dbReference type="EMBL" id="FMXM01000004">
    <property type="protein sequence ID" value="SDA61837.1"/>
    <property type="molecule type" value="Genomic_DNA"/>
</dbReference>